<comment type="caution">
    <text evidence="3">The sequence shown here is derived from an EMBL/GenBank/DDBJ whole genome shotgun (WGS) entry which is preliminary data.</text>
</comment>
<name>A0ABN9VFD8_9DINO</name>
<accession>A0ABN9VFD8</accession>
<proteinExistence type="predicted"/>
<gene>
    <name evidence="3" type="ORF">PCOR1329_LOCUS56771</name>
</gene>
<feature type="region of interest" description="Disordered" evidence="1">
    <location>
        <begin position="34"/>
        <end position="67"/>
    </location>
</feature>
<protein>
    <submittedName>
        <fullName evidence="3">Uncharacterized protein</fullName>
    </submittedName>
</protein>
<evidence type="ECO:0000313" key="3">
    <source>
        <dbReference type="EMBL" id="CAK0870749.1"/>
    </source>
</evidence>
<organism evidence="3 4">
    <name type="scientific">Prorocentrum cordatum</name>
    <dbReference type="NCBI Taxonomy" id="2364126"/>
    <lineage>
        <taxon>Eukaryota</taxon>
        <taxon>Sar</taxon>
        <taxon>Alveolata</taxon>
        <taxon>Dinophyceae</taxon>
        <taxon>Prorocentrales</taxon>
        <taxon>Prorocentraceae</taxon>
        <taxon>Prorocentrum</taxon>
    </lineage>
</organism>
<dbReference type="EMBL" id="CAUYUJ010016993">
    <property type="protein sequence ID" value="CAK0870749.1"/>
    <property type="molecule type" value="Genomic_DNA"/>
</dbReference>
<evidence type="ECO:0000256" key="1">
    <source>
        <dbReference type="SAM" id="MobiDB-lite"/>
    </source>
</evidence>
<sequence length="203" mass="21701">MRILVLAVSALPLAETGAAEAPACRGADVEEASLLQSRQRARQPDDPLGRDGVSNGGFSTLSPDPDTLIWDPTEPANPVDAVFPGFLSGWLKVPVSQDPYTSKYEKPPQACLRVIMKPAAKQPAKHGSILLHCGGPGSDASCAFRVGEYLEVNSSYMVGPPVSEDYPPACGKSRHLPAQQRSITEVHVETRSSSDMALKWSGY</sequence>
<evidence type="ECO:0000313" key="4">
    <source>
        <dbReference type="Proteomes" id="UP001189429"/>
    </source>
</evidence>
<dbReference type="Proteomes" id="UP001189429">
    <property type="component" value="Unassembled WGS sequence"/>
</dbReference>
<feature type="signal peptide" evidence="2">
    <location>
        <begin position="1"/>
        <end position="18"/>
    </location>
</feature>
<keyword evidence="4" id="KW-1185">Reference proteome</keyword>
<feature type="chain" id="PRO_5045903271" evidence="2">
    <location>
        <begin position="19"/>
        <end position="203"/>
    </location>
</feature>
<keyword evidence="2" id="KW-0732">Signal</keyword>
<reference evidence="3" key="1">
    <citation type="submission" date="2023-10" db="EMBL/GenBank/DDBJ databases">
        <authorList>
            <person name="Chen Y."/>
            <person name="Shah S."/>
            <person name="Dougan E. K."/>
            <person name="Thang M."/>
            <person name="Chan C."/>
        </authorList>
    </citation>
    <scope>NUCLEOTIDE SEQUENCE [LARGE SCALE GENOMIC DNA]</scope>
</reference>
<evidence type="ECO:0000256" key="2">
    <source>
        <dbReference type="SAM" id="SignalP"/>
    </source>
</evidence>